<evidence type="ECO:0000259" key="9">
    <source>
        <dbReference type="Pfam" id="PF01225"/>
    </source>
</evidence>
<dbReference type="GO" id="GO:0008360">
    <property type="term" value="P:regulation of cell shape"/>
    <property type="evidence" value="ECO:0007669"/>
    <property type="project" value="UniProtKB-KW"/>
</dbReference>
<evidence type="ECO:0000313" key="13">
    <source>
        <dbReference type="Proteomes" id="UP000229641"/>
    </source>
</evidence>
<comment type="pathway">
    <text evidence="7 8">Cell wall biogenesis; peptidoglycan biosynthesis.</text>
</comment>
<feature type="binding site" evidence="7">
    <location>
        <position position="30"/>
    </location>
    <ligand>
        <name>UDP-N-acetyl-alpha-D-muramoyl-L-alanyl-D-glutamate</name>
        <dbReference type="ChEBI" id="CHEBI:83900"/>
    </ligand>
</feature>
<dbReference type="EC" id="6.3.2.13" evidence="7"/>
<dbReference type="GO" id="GO:0008765">
    <property type="term" value="F:UDP-N-acetylmuramoylalanyl-D-glutamate-2,6-diaminopimelate ligase activity"/>
    <property type="evidence" value="ECO:0007669"/>
    <property type="project" value="UniProtKB-UniRule"/>
</dbReference>
<protein>
    <recommendedName>
        <fullName evidence="7">UDP-N-acetylmuramoyl-L-alanyl-D-glutamate--2,6-diaminopimelate ligase</fullName>
        <ecNumber evidence="7">6.3.2.13</ecNumber>
    </recommendedName>
    <alternativeName>
        <fullName evidence="7">Meso-A2pm-adding enzyme</fullName>
    </alternativeName>
    <alternativeName>
        <fullName evidence="7">Meso-diaminopimelate-adding enzyme</fullName>
    </alternativeName>
    <alternativeName>
        <fullName evidence="7">UDP-MurNAc-L-Ala-D-Glu:meso-diaminopimelate ligase</fullName>
    </alternativeName>
    <alternativeName>
        <fullName evidence="7">UDP-MurNAc-tripeptide synthetase</fullName>
    </alternativeName>
    <alternativeName>
        <fullName evidence="7">UDP-N-acetylmuramyl-tripeptide synthetase</fullName>
    </alternativeName>
</protein>
<feature type="modified residue" description="N6-carboxylysine" evidence="7">
    <location>
        <position position="234"/>
    </location>
</feature>
<keyword evidence="5 7" id="KW-0131">Cell cycle</keyword>
<dbReference type="GO" id="GO:0071555">
    <property type="term" value="P:cell wall organization"/>
    <property type="evidence" value="ECO:0007669"/>
    <property type="project" value="UniProtKB-KW"/>
</dbReference>
<comment type="caution">
    <text evidence="12">The sequence shown here is derived from an EMBL/GenBank/DDBJ whole genome shotgun (WGS) entry which is preliminary data.</text>
</comment>
<comment type="PTM">
    <text evidence="7">Carboxylation is probably crucial for Mg(2+) binding and, consequently, for the gamma-phosphate positioning of ATP.</text>
</comment>
<keyword evidence="7" id="KW-0460">Magnesium</keyword>
<dbReference type="Pfam" id="PF08245">
    <property type="entry name" value="Mur_ligase_M"/>
    <property type="match status" value="1"/>
</dbReference>
<proteinExistence type="inferred from homology"/>
<keyword evidence="7" id="KW-0963">Cytoplasm</keyword>
<organism evidence="12 13">
    <name type="scientific">Candidatus Ghiorseimicrobium undicola</name>
    <dbReference type="NCBI Taxonomy" id="1974746"/>
    <lineage>
        <taxon>Bacteria</taxon>
        <taxon>Pseudomonadati</taxon>
        <taxon>Candidatus Omnitrophota</taxon>
        <taxon>Candidatus Ghiorseimicrobium</taxon>
    </lineage>
</organism>
<dbReference type="AlphaFoldDB" id="A0A2H0LV91"/>
<dbReference type="GO" id="GO:0005524">
    <property type="term" value="F:ATP binding"/>
    <property type="evidence" value="ECO:0007669"/>
    <property type="project" value="UniProtKB-UniRule"/>
</dbReference>
<dbReference type="HAMAP" id="MF_00208">
    <property type="entry name" value="MurE"/>
    <property type="match status" value="1"/>
</dbReference>
<evidence type="ECO:0000256" key="8">
    <source>
        <dbReference type="RuleBase" id="RU004135"/>
    </source>
</evidence>
<dbReference type="NCBIfam" id="NF001124">
    <property type="entry name" value="PRK00139.1-2"/>
    <property type="match status" value="1"/>
</dbReference>
<dbReference type="Proteomes" id="UP000229641">
    <property type="component" value="Unassembled WGS sequence"/>
</dbReference>
<dbReference type="NCBIfam" id="NF001126">
    <property type="entry name" value="PRK00139.1-4"/>
    <property type="match status" value="1"/>
</dbReference>
<dbReference type="InterPro" id="IPR035911">
    <property type="entry name" value="MurE/MurF_N"/>
</dbReference>
<keyword evidence="4 7" id="KW-0573">Peptidoglycan synthesis</keyword>
<dbReference type="InterPro" id="IPR000713">
    <property type="entry name" value="Mur_ligase_N"/>
</dbReference>
<evidence type="ECO:0000259" key="11">
    <source>
        <dbReference type="Pfam" id="PF08245"/>
    </source>
</evidence>
<evidence type="ECO:0000256" key="7">
    <source>
        <dbReference type="HAMAP-Rule" id="MF_00208"/>
    </source>
</evidence>
<dbReference type="PANTHER" id="PTHR23135">
    <property type="entry name" value="MUR LIGASE FAMILY MEMBER"/>
    <property type="match status" value="1"/>
</dbReference>
<feature type="binding site" evidence="7">
    <location>
        <begin position="167"/>
        <end position="168"/>
    </location>
    <ligand>
        <name>UDP-N-acetyl-alpha-D-muramoyl-L-alanyl-D-glutamate</name>
        <dbReference type="ChEBI" id="CHEBI:83900"/>
    </ligand>
</feature>
<feature type="domain" description="Mur ligase C-terminal" evidence="10">
    <location>
        <begin position="345"/>
        <end position="480"/>
    </location>
</feature>
<dbReference type="GO" id="GO:0005737">
    <property type="term" value="C:cytoplasm"/>
    <property type="evidence" value="ECO:0007669"/>
    <property type="project" value="UniProtKB-SubCell"/>
</dbReference>
<feature type="binding site" evidence="7">
    <location>
        <position position="404"/>
    </location>
    <ligand>
        <name>meso-2,6-diaminopimelate</name>
        <dbReference type="ChEBI" id="CHEBI:57791"/>
    </ligand>
</feature>
<dbReference type="InterPro" id="IPR036565">
    <property type="entry name" value="Mur-like_cat_sf"/>
</dbReference>
<keyword evidence="6 7" id="KW-0961">Cell wall biogenesis/degradation</keyword>
<comment type="caution">
    <text evidence="7">Lacks conserved residue(s) required for the propagation of feature annotation.</text>
</comment>
<dbReference type="SUPFAM" id="SSF63418">
    <property type="entry name" value="MurE/MurF N-terminal domain"/>
    <property type="match status" value="1"/>
</dbReference>
<feature type="binding site" evidence="7">
    <location>
        <position position="482"/>
    </location>
    <ligand>
        <name>meso-2,6-diaminopimelate</name>
        <dbReference type="ChEBI" id="CHEBI:57791"/>
    </ligand>
</feature>
<dbReference type="Pfam" id="PF02875">
    <property type="entry name" value="Mur_ligase_C"/>
    <property type="match status" value="1"/>
</dbReference>
<evidence type="ECO:0000256" key="4">
    <source>
        <dbReference type="ARBA" id="ARBA00022984"/>
    </source>
</evidence>
<dbReference type="NCBIfam" id="TIGR01085">
    <property type="entry name" value="murE"/>
    <property type="match status" value="1"/>
</dbReference>
<dbReference type="SUPFAM" id="SSF53244">
    <property type="entry name" value="MurD-like peptide ligases, peptide-binding domain"/>
    <property type="match status" value="1"/>
</dbReference>
<evidence type="ECO:0000256" key="2">
    <source>
        <dbReference type="ARBA" id="ARBA00022618"/>
    </source>
</evidence>
<feature type="binding site" evidence="7">
    <location>
        <position position="202"/>
    </location>
    <ligand>
        <name>UDP-N-acetyl-alpha-D-muramoyl-L-alanyl-D-glutamate</name>
        <dbReference type="ChEBI" id="CHEBI:83900"/>
    </ligand>
</feature>
<dbReference type="GO" id="GO:0051301">
    <property type="term" value="P:cell division"/>
    <property type="evidence" value="ECO:0007669"/>
    <property type="project" value="UniProtKB-KW"/>
</dbReference>
<evidence type="ECO:0000259" key="10">
    <source>
        <dbReference type="Pfam" id="PF02875"/>
    </source>
</evidence>
<gene>
    <name evidence="7" type="primary">murE</name>
    <name evidence="12" type="ORF">COV72_09185</name>
</gene>
<evidence type="ECO:0000256" key="3">
    <source>
        <dbReference type="ARBA" id="ARBA00022960"/>
    </source>
</evidence>
<comment type="catalytic activity">
    <reaction evidence="7">
        <text>UDP-N-acetyl-alpha-D-muramoyl-L-alanyl-D-glutamate + meso-2,6-diaminopimelate + ATP = UDP-N-acetyl-alpha-D-muramoyl-L-alanyl-gamma-D-glutamyl-meso-2,6-diaminopimelate + ADP + phosphate + H(+)</text>
        <dbReference type="Rhea" id="RHEA:23676"/>
        <dbReference type="ChEBI" id="CHEBI:15378"/>
        <dbReference type="ChEBI" id="CHEBI:30616"/>
        <dbReference type="ChEBI" id="CHEBI:43474"/>
        <dbReference type="ChEBI" id="CHEBI:57791"/>
        <dbReference type="ChEBI" id="CHEBI:83900"/>
        <dbReference type="ChEBI" id="CHEBI:83905"/>
        <dbReference type="ChEBI" id="CHEBI:456216"/>
        <dbReference type="EC" id="6.3.2.13"/>
    </reaction>
</comment>
<dbReference type="EMBL" id="PCWA01000111">
    <property type="protein sequence ID" value="PIQ88276.1"/>
    <property type="molecule type" value="Genomic_DNA"/>
</dbReference>
<keyword evidence="7 12" id="KW-0436">Ligase</keyword>
<comment type="similarity">
    <text evidence="1 7">Belongs to the MurCDEF family. MurE subfamily.</text>
</comment>
<dbReference type="Gene3D" id="3.40.1190.10">
    <property type="entry name" value="Mur-like, catalytic domain"/>
    <property type="match status" value="1"/>
</dbReference>
<evidence type="ECO:0000256" key="6">
    <source>
        <dbReference type="ARBA" id="ARBA00023316"/>
    </source>
</evidence>
<keyword evidence="7" id="KW-0547">Nucleotide-binding</keyword>
<reference evidence="12 13" key="1">
    <citation type="submission" date="2017-09" db="EMBL/GenBank/DDBJ databases">
        <title>Depth-based differentiation of microbial function through sediment-hosted aquifers and enrichment of novel symbionts in the deep terrestrial subsurface.</title>
        <authorList>
            <person name="Probst A.J."/>
            <person name="Ladd B."/>
            <person name="Jarett J.K."/>
            <person name="Geller-Mcgrath D.E."/>
            <person name="Sieber C.M."/>
            <person name="Emerson J.B."/>
            <person name="Anantharaman K."/>
            <person name="Thomas B.C."/>
            <person name="Malmstrom R."/>
            <person name="Stieglmeier M."/>
            <person name="Klingl A."/>
            <person name="Woyke T."/>
            <person name="Ryan C.M."/>
            <person name="Banfield J.F."/>
        </authorList>
    </citation>
    <scope>NUCLEOTIDE SEQUENCE [LARGE SCALE GENOMIC DNA]</scope>
    <source>
        <strain evidence="12">CG11_big_fil_rev_8_21_14_0_20_42_13</strain>
    </source>
</reference>
<dbReference type="Gene3D" id="3.40.1390.10">
    <property type="entry name" value="MurE/MurF, N-terminal domain"/>
    <property type="match status" value="1"/>
</dbReference>
<dbReference type="Pfam" id="PF01225">
    <property type="entry name" value="Mur_ligase"/>
    <property type="match status" value="1"/>
</dbReference>
<keyword evidence="2 7" id="KW-0132">Cell division</keyword>
<evidence type="ECO:0000256" key="5">
    <source>
        <dbReference type="ARBA" id="ARBA00023306"/>
    </source>
</evidence>
<feature type="binding site" evidence="7">
    <location>
        <position position="478"/>
    </location>
    <ligand>
        <name>meso-2,6-diaminopimelate</name>
        <dbReference type="ChEBI" id="CHEBI:57791"/>
    </ligand>
</feature>
<comment type="function">
    <text evidence="7">Catalyzes the addition of meso-diaminopimelic acid to the nucleotide precursor UDP-N-acetylmuramoyl-L-alanyl-D-glutamate (UMAG) in the biosynthesis of bacterial cell-wall peptidoglycan.</text>
</comment>
<feature type="binding site" evidence="7">
    <location>
        <position position="200"/>
    </location>
    <ligand>
        <name>UDP-N-acetyl-alpha-D-muramoyl-L-alanyl-D-glutamate</name>
        <dbReference type="ChEBI" id="CHEBI:83900"/>
    </ligand>
</feature>
<feature type="short sequence motif" description="Meso-diaminopimelate recognition motif" evidence="7">
    <location>
        <begin position="428"/>
        <end position="431"/>
    </location>
</feature>
<feature type="binding site" evidence="7">
    <location>
        <begin position="118"/>
        <end position="124"/>
    </location>
    <ligand>
        <name>ATP</name>
        <dbReference type="ChEBI" id="CHEBI:30616"/>
    </ligand>
</feature>
<keyword evidence="7" id="KW-0067">ATP-binding</keyword>
<dbReference type="GO" id="GO:0000287">
    <property type="term" value="F:magnesium ion binding"/>
    <property type="evidence" value="ECO:0007669"/>
    <property type="project" value="UniProtKB-UniRule"/>
</dbReference>
<feature type="binding site" evidence="7">
    <location>
        <position position="166"/>
    </location>
    <ligand>
        <name>UDP-N-acetyl-alpha-D-muramoyl-L-alanyl-D-glutamate</name>
        <dbReference type="ChEBI" id="CHEBI:83900"/>
    </ligand>
</feature>
<comment type="cofactor">
    <cofactor evidence="7">
        <name>Mg(2+)</name>
        <dbReference type="ChEBI" id="CHEBI:18420"/>
    </cofactor>
</comment>
<keyword evidence="3 7" id="KW-0133">Cell shape</keyword>
<dbReference type="UniPathway" id="UPA00219"/>
<name>A0A2H0LV91_9BACT</name>
<dbReference type="InterPro" id="IPR013221">
    <property type="entry name" value="Mur_ligase_cen"/>
</dbReference>
<dbReference type="InterPro" id="IPR004101">
    <property type="entry name" value="Mur_ligase_C"/>
</dbReference>
<dbReference type="SUPFAM" id="SSF53623">
    <property type="entry name" value="MurD-like peptide ligases, catalytic domain"/>
    <property type="match status" value="1"/>
</dbReference>
<sequence length="512" mass="57148">MKLSELLNDVKISRLENFYDIEVKGLTDNSREVKDGFIFVALKGAVLDGNIFIEEALKNGAAGIVLENNLNWPLKEINKQGLFNTLIYAEDARRLLWQFASRFYGYPSREIRCIGITGTNGKTTTAYILESIFRQASISSGCRKFNCGVMGTVNYRYKNNIINAPNTTPSPILLQSLLSKMVYSGVDYCVMEVSSHSLEQQRVGGIDFKCAVFTNLTSDHLDYHKDVSSYFGAKAKLFKILKKDAVAVINADDAYGQLLLKLPHEKVFTYAIDSHADYMAYGLEFDFNGSRFNVAMPSGDIRINSKLIGRHNVYNILAAIAAAASEGVDLDDIIKGINDLIVVEGRLQKIEGHYPFDVFVDYAHTEDALKNILFSLREINNARKNSSGKRRGRIIVVFGCGGDRDKTKRPFMGRIASSLADHVIVTCDNPRREDPDGIINEIIGGMEKNNFEKIVDRYQAIEKALYSAAAGDIVLIAGKGHEGYQIFADRKIDFDDRKAAKEILDKIPNPEL</sequence>
<evidence type="ECO:0000256" key="1">
    <source>
        <dbReference type="ARBA" id="ARBA00005898"/>
    </source>
</evidence>
<comment type="subcellular location">
    <subcellularLocation>
        <location evidence="7 8">Cytoplasm</location>
    </subcellularLocation>
</comment>
<feature type="domain" description="Mur ligase central" evidence="11">
    <location>
        <begin position="116"/>
        <end position="323"/>
    </location>
</feature>
<feature type="binding site" evidence="7">
    <location>
        <begin position="428"/>
        <end position="431"/>
    </location>
    <ligand>
        <name>meso-2,6-diaminopimelate</name>
        <dbReference type="ChEBI" id="CHEBI:57791"/>
    </ligand>
</feature>
<dbReference type="GO" id="GO:0009252">
    <property type="term" value="P:peptidoglycan biosynthetic process"/>
    <property type="evidence" value="ECO:0007669"/>
    <property type="project" value="UniProtKB-UniRule"/>
</dbReference>
<dbReference type="Gene3D" id="3.90.190.20">
    <property type="entry name" value="Mur ligase, C-terminal domain"/>
    <property type="match status" value="1"/>
</dbReference>
<evidence type="ECO:0000313" key="12">
    <source>
        <dbReference type="EMBL" id="PIQ88276.1"/>
    </source>
</evidence>
<feature type="binding site" evidence="7">
    <location>
        <position position="194"/>
    </location>
    <ligand>
        <name>UDP-N-acetyl-alpha-D-muramoyl-L-alanyl-D-glutamate</name>
        <dbReference type="ChEBI" id="CHEBI:83900"/>
    </ligand>
</feature>
<accession>A0A2H0LV91</accession>
<feature type="domain" description="Mur ligase N-terminal catalytic" evidence="9">
    <location>
        <begin position="23"/>
        <end position="73"/>
    </location>
</feature>
<dbReference type="PANTHER" id="PTHR23135:SF4">
    <property type="entry name" value="UDP-N-ACETYLMURAMOYL-L-ALANYL-D-GLUTAMATE--2,6-DIAMINOPIMELATE LIGASE MURE HOMOLOG, CHLOROPLASTIC"/>
    <property type="match status" value="1"/>
</dbReference>
<dbReference type="InterPro" id="IPR005761">
    <property type="entry name" value="UDP-N-AcMur-Glu-dNH2Pim_ligase"/>
</dbReference>
<dbReference type="InterPro" id="IPR036615">
    <property type="entry name" value="Mur_ligase_C_dom_sf"/>
</dbReference>